<accession>A0A8H6MJU0</accession>
<gene>
    <name evidence="3" type="ORF">CMUS01_16264</name>
</gene>
<evidence type="ECO:0000259" key="2">
    <source>
        <dbReference type="Pfam" id="PF05970"/>
    </source>
</evidence>
<comment type="caution">
    <text evidence="3">The sequence shown here is derived from an EMBL/GenBank/DDBJ whole genome shotgun (WGS) entry which is preliminary data.</text>
</comment>
<comment type="cofactor">
    <cofactor evidence="1">
        <name>Mg(2+)</name>
        <dbReference type="ChEBI" id="CHEBI:18420"/>
    </cofactor>
</comment>
<dbReference type="InterPro" id="IPR027417">
    <property type="entry name" value="P-loop_NTPase"/>
</dbReference>
<dbReference type="GO" id="GO:0005524">
    <property type="term" value="F:ATP binding"/>
    <property type="evidence" value="ECO:0007669"/>
    <property type="project" value="UniProtKB-KW"/>
</dbReference>
<sequence length="312" mass="35459">INAKRQLCLREPEERRWVDGEVKAEWRNRWLLVLDEVSMLGGATLSAINSSIRRFRDSDDDFGGIPVVIFCGDFHQFRPVTERSIILPSDPKMTPESRHKHDEAHALWLRFSTVIILVEQVRAAADIRLQQLLHRIRAGQQNAEDVDLLNTECYRPQATIPWETGITVVTPLNRNRWNLNMEATLHFQRQHDARLHIFTAEHTWPDDNPTEEEAVLILSQGDESTTSVPAVFLFVPGMPVIVNQNIHQSLKLVNGAPYTAIDIIVDPRYPAHRLSTNPDTVVHFGPPAGIILKSNTTRDFNFVGLPTGTIEH</sequence>
<feature type="non-terminal residue" evidence="3">
    <location>
        <position position="1"/>
    </location>
</feature>
<dbReference type="Gene3D" id="3.40.50.300">
    <property type="entry name" value="P-loop containing nucleotide triphosphate hydrolases"/>
    <property type="match status" value="1"/>
</dbReference>
<protein>
    <recommendedName>
        <fullName evidence="1">ATP-dependent DNA helicase</fullName>
        <ecNumber evidence="1">5.6.2.3</ecNumber>
    </recommendedName>
</protein>
<keyword evidence="1" id="KW-0067">ATP-binding</keyword>
<dbReference type="Proteomes" id="UP000639643">
    <property type="component" value="Unassembled WGS sequence"/>
</dbReference>
<keyword evidence="1" id="KW-0547">Nucleotide-binding</keyword>
<reference evidence="3" key="1">
    <citation type="journal article" date="2020" name="Phytopathology">
        <title>Genome Sequence Resources of Colletotrichum truncatum, C. plurivorum, C. musicola, and C. sojae: Four Species Pathogenic to Soybean (Glycine max).</title>
        <authorList>
            <person name="Rogerio F."/>
            <person name="Boufleur T.R."/>
            <person name="Ciampi-Guillardi M."/>
            <person name="Sukno S.A."/>
            <person name="Thon M.R."/>
            <person name="Massola Junior N.S."/>
            <person name="Baroncelli R."/>
        </authorList>
    </citation>
    <scope>NUCLEOTIDE SEQUENCE</scope>
    <source>
        <strain evidence="3">LFN0074</strain>
    </source>
</reference>
<evidence type="ECO:0000313" key="3">
    <source>
        <dbReference type="EMBL" id="KAF6790665.1"/>
    </source>
</evidence>
<name>A0A8H6MJU0_9PEZI</name>
<keyword evidence="1" id="KW-0347">Helicase</keyword>
<comment type="catalytic activity">
    <reaction evidence="1">
        <text>ATP + H2O = ADP + phosphate + H(+)</text>
        <dbReference type="Rhea" id="RHEA:13065"/>
        <dbReference type="ChEBI" id="CHEBI:15377"/>
        <dbReference type="ChEBI" id="CHEBI:15378"/>
        <dbReference type="ChEBI" id="CHEBI:30616"/>
        <dbReference type="ChEBI" id="CHEBI:43474"/>
        <dbReference type="ChEBI" id="CHEBI:456216"/>
        <dbReference type="EC" id="5.6.2.3"/>
    </reaction>
</comment>
<keyword evidence="1" id="KW-0378">Hydrolase</keyword>
<dbReference type="GO" id="GO:0016787">
    <property type="term" value="F:hydrolase activity"/>
    <property type="evidence" value="ECO:0007669"/>
    <property type="project" value="UniProtKB-KW"/>
</dbReference>
<dbReference type="GO" id="GO:0006310">
    <property type="term" value="P:DNA recombination"/>
    <property type="evidence" value="ECO:0007669"/>
    <property type="project" value="UniProtKB-KW"/>
</dbReference>
<dbReference type="GO" id="GO:0043139">
    <property type="term" value="F:5'-3' DNA helicase activity"/>
    <property type="evidence" value="ECO:0007669"/>
    <property type="project" value="UniProtKB-EC"/>
</dbReference>
<organism evidence="3 4">
    <name type="scientific">Colletotrichum musicola</name>
    <dbReference type="NCBI Taxonomy" id="2175873"/>
    <lineage>
        <taxon>Eukaryota</taxon>
        <taxon>Fungi</taxon>
        <taxon>Dikarya</taxon>
        <taxon>Ascomycota</taxon>
        <taxon>Pezizomycotina</taxon>
        <taxon>Sordariomycetes</taxon>
        <taxon>Hypocreomycetidae</taxon>
        <taxon>Glomerellales</taxon>
        <taxon>Glomerellaceae</taxon>
        <taxon>Colletotrichum</taxon>
        <taxon>Colletotrichum orchidearum species complex</taxon>
    </lineage>
</organism>
<dbReference type="GO" id="GO:0000723">
    <property type="term" value="P:telomere maintenance"/>
    <property type="evidence" value="ECO:0007669"/>
    <property type="project" value="InterPro"/>
</dbReference>
<dbReference type="PANTHER" id="PTHR47642">
    <property type="entry name" value="ATP-DEPENDENT DNA HELICASE"/>
    <property type="match status" value="1"/>
</dbReference>
<dbReference type="GO" id="GO:0006281">
    <property type="term" value="P:DNA repair"/>
    <property type="evidence" value="ECO:0007669"/>
    <property type="project" value="UniProtKB-KW"/>
</dbReference>
<dbReference type="AlphaFoldDB" id="A0A8H6MJU0"/>
<keyword evidence="1" id="KW-0227">DNA damage</keyword>
<keyword evidence="4" id="KW-1185">Reference proteome</keyword>
<proteinExistence type="inferred from homology"/>
<dbReference type="InterPro" id="IPR051055">
    <property type="entry name" value="PIF1_helicase"/>
</dbReference>
<keyword evidence="1" id="KW-0233">DNA recombination</keyword>
<evidence type="ECO:0000256" key="1">
    <source>
        <dbReference type="RuleBase" id="RU363044"/>
    </source>
</evidence>
<dbReference type="EC" id="5.6.2.3" evidence="1"/>
<feature type="domain" description="DNA helicase Pif1-like DEAD-box helicase" evidence="2">
    <location>
        <begin position="22"/>
        <end position="84"/>
    </location>
</feature>
<evidence type="ECO:0000313" key="4">
    <source>
        <dbReference type="Proteomes" id="UP000639643"/>
    </source>
</evidence>
<comment type="similarity">
    <text evidence="1">Belongs to the helicase family.</text>
</comment>
<dbReference type="OrthoDB" id="5103340at2759"/>
<dbReference type="InterPro" id="IPR010285">
    <property type="entry name" value="DNA_helicase_pif1-like_DEAD"/>
</dbReference>
<keyword evidence="1" id="KW-0234">DNA repair</keyword>
<dbReference type="EMBL" id="WIGM01001719">
    <property type="protein sequence ID" value="KAF6790665.1"/>
    <property type="molecule type" value="Genomic_DNA"/>
</dbReference>
<dbReference type="Pfam" id="PF05970">
    <property type="entry name" value="PIF1"/>
    <property type="match status" value="1"/>
</dbReference>